<feature type="region of interest" description="Disordered" evidence="1">
    <location>
        <begin position="313"/>
        <end position="352"/>
    </location>
</feature>
<feature type="region of interest" description="Disordered" evidence="1">
    <location>
        <begin position="124"/>
        <end position="214"/>
    </location>
</feature>
<name>A0A8H4XM93_9HYPO</name>
<protein>
    <submittedName>
        <fullName evidence="2">Uncharacterized protein</fullName>
    </submittedName>
</protein>
<accession>A0A8H4XM93</accession>
<proteinExistence type="predicted"/>
<sequence length="352" mass="38014">MANRNRQVGGDGTGGRGRGHGYGRGRGGGAARGGHPRGAYAGGQAWMQGPAPPQIWGQPVGQGPPWGWWQQPGPRMYGPPQAWGQPVAEGPPWGWNQLGHQAYGPPAIPQAWGRPRGTAPGYFQGAPGPVWGFHRGDPQWAQPQGPYGPPLPLRQGNRRGNRHGTRGRRGQGGHRQGERRARRGRRGQGGHRQGERRARRARRGRGGRHDGPNLLVADVENDASDEELSWIDEQIDVEILDQDVPEPADHHDLIPLTGLDGAWVTIASDSERLRSAHQLLGGGEMVVVLIPNQGPDLNWRVNMRRVREALGVDDAHGEANQPRAPELVALPGSSEFELSDDESSQGQGLSGV</sequence>
<reference evidence="2" key="1">
    <citation type="journal article" date="2020" name="BMC Genomics">
        <title>Correction to: Identification and distribution of gene clusters required for synthesis of sphingolipid metabolism inhibitors in diverse species of the filamentous fungus Fusarium.</title>
        <authorList>
            <person name="Kim H.S."/>
            <person name="Lohmar J.M."/>
            <person name="Busman M."/>
            <person name="Brown D.W."/>
            <person name="Naumann T.A."/>
            <person name="Divon H.H."/>
            <person name="Lysoe E."/>
            <person name="Uhlig S."/>
            <person name="Proctor R.H."/>
        </authorList>
    </citation>
    <scope>NUCLEOTIDE SEQUENCE</scope>
    <source>
        <strain evidence="2">NRRL 22465</strain>
    </source>
</reference>
<feature type="compositionally biased region" description="Basic residues" evidence="1">
    <location>
        <begin position="197"/>
        <end position="206"/>
    </location>
</feature>
<dbReference type="AlphaFoldDB" id="A0A8H4XM93"/>
<organism evidence="2 3">
    <name type="scientific">Fusarium zealandicum</name>
    <dbReference type="NCBI Taxonomy" id="1053134"/>
    <lineage>
        <taxon>Eukaryota</taxon>
        <taxon>Fungi</taxon>
        <taxon>Dikarya</taxon>
        <taxon>Ascomycota</taxon>
        <taxon>Pezizomycotina</taxon>
        <taxon>Sordariomycetes</taxon>
        <taxon>Hypocreomycetidae</taxon>
        <taxon>Hypocreales</taxon>
        <taxon>Nectriaceae</taxon>
        <taxon>Fusarium</taxon>
        <taxon>Fusarium staphyleae species complex</taxon>
    </lineage>
</organism>
<dbReference type="Proteomes" id="UP000635477">
    <property type="component" value="Unassembled WGS sequence"/>
</dbReference>
<gene>
    <name evidence="2" type="ORF">FZEAL_3651</name>
</gene>
<evidence type="ECO:0000313" key="2">
    <source>
        <dbReference type="EMBL" id="KAF4980334.1"/>
    </source>
</evidence>
<evidence type="ECO:0000313" key="3">
    <source>
        <dbReference type="Proteomes" id="UP000635477"/>
    </source>
</evidence>
<evidence type="ECO:0000256" key="1">
    <source>
        <dbReference type="SAM" id="MobiDB-lite"/>
    </source>
</evidence>
<comment type="caution">
    <text evidence="2">The sequence shown here is derived from an EMBL/GenBank/DDBJ whole genome shotgun (WGS) entry which is preliminary data.</text>
</comment>
<keyword evidence="3" id="KW-1185">Reference proteome</keyword>
<reference evidence="2" key="2">
    <citation type="submission" date="2020-05" db="EMBL/GenBank/DDBJ databases">
        <authorList>
            <person name="Kim H.-S."/>
            <person name="Proctor R.H."/>
            <person name="Brown D.W."/>
        </authorList>
    </citation>
    <scope>NUCLEOTIDE SEQUENCE</scope>
    <source>
        <strain evidence="2">NRRL 22465</strain>
    </source>
</reference>
<feature type="region of interest" description="Disordered" evidence="1">
    <location>
        <begin position="1"/>
        <end position="51"/>
    </location>
</feature>
<feature type="compositionally biased region" description="Basic residues" evidence="1">
    <location>
        <begin position="156"/>
        <end position="172"/>
    </location>
</feature>
<feature type="compositionally biased region" description="Basic residues" evidence="1">
    <location>
        <begin position="180"/>
        <end position="189"/>
    </location>
</feature>
<dbReference type="EMBL" id="JABEYC010000241">
    <property type="protein sequence ID" value="KAF4980334.1"/>
    <property type="molecule type" value="Genomic_DNA"/>
</dbReference>